<keyword evidence="2" id="KW-1185">Reference proteome</keyword>
<dbReference type="AlphaFoldDB" id="A0A2K8T215"/>
<reference evidence="1 2" key="1">
    <citation type="submission" date="2017-11" db="EMBL/GenBank/DDBJ databases">
        <title>Complete genome of a free-living desiccation-tolerant cyanobacterium and its photosynthetic adaptation to extreme terrestrial habitat.</title>
        <authorList>
            <person name="Shang J."/>
        </authorList>
    </citation>
    <scope>NUCLEOTIDE SEQUENCE [LARGE SCALE GENOMIC DNA]</scope>
    <source>
        <strain evidence="1 2">CCNUN1</strain>
    </source>
</reference>
<dbReference type="KEGG" id="nfl:COO91_07724"/>
<name>A0A2K8T215_9NOSO</name>
<dbReference type="EMBL" id="CP024785">
    <property type="protein sequence ID" value="AUB41670.1"/>
    <property type="molecule type" value="Genomic_DNA"/>
</dbReference>
<evidence type="ECO:0000313" key="2">
    <source>
        <dbReference type="Proteomes" id="UP000232003"/>
    </source>
</evidence>
<organism evidence="1 2">
    <name type="scientific">Nostoc flagelliforme CCNUN1</name>
    <dbReference type="NCBI Taxonomy" id="2038116"/>
    <lineage>
        <taxon>Bacteria</taxon>
        <taxon>Bacillati</taxon>
        <taxon>Cyanobacteriota</taxon>
        <taxon>Cyanophyceae</taxon>
        <taxon>Nostocales</taxon>
        <taxon>Nostocaceae</taxon>
        <taxon>Nostoc</taxon>
    </lineage>
</organism>
<dbReference type="Proteomes" id="UP000232003">
    <property type="component" value="Chromosome"/>
</dbReference>
<protein>
    <submittedName>
        <fullName evidence="1">Uncharacterized protein</fullName>
    </submittedName>
</protein>
<evidence type="ECO:0000313" key="1">
    <source>
        <dbReference type="EMBL" id="AUB41670.1"/>
    </source>
</evidence>
<accession>A0A2K8T215</accession>
<sequence>MPTLDLERLGLIDLSDDQEALTLTVGGGRAAGVTYFFSSIVGSPSFSTNGSIVENQPIPPGGTGVALRDSSYFTVGWLRPEAGGSYSGRYSSWLATSPSLNFTRNDNRVAVNRST</sequence>
<dbReference type="RefSeq" id="WP_100902013.1">
    <property type="nucleotide sequence ID" value="NZ_CAWNNC010000001.1"/>
</dbReference>
<proteinExistence type="predicted"/>
<gene>
    <name evidence="1" type="ORF">COO91_07724</name>
</gene>